<dbReference type="Pfam" id="PF03795">
    <property type="entry name" value="YCII"/>
    <property type="match status" value="1"/>
</dbReference>
<dbReference type="InterPro" id="IPR005545">
    <property type="entry name" value="YCII"/>
</dbReference>
<comment type="similarity">
    <text evidence="1">Belongs to the YciI family.</text>
</comment>
<evidence type="ECO:0000313" key="5">
    <source>
        <dbReference type="Proteomes" id="UP001212498"/>
    </source>
</evidence>
<gene>
    <name evidence="4" type="ORF">OUY24_20345</name>
</gene>
<feature type="region of interest" description="Disordered" evidence="2">
    <location>
        <begin position="42"/>
        <end position="66"/>
    </location>
</feature>
<reference evidence="4 5" key="1">
    <citation type="submission" date="2022-11" db="EMBL/GenBank/DDBJ databases">
        <title>Nonomuraea corallina sp. nov., a new species of the genus Nonomuraea isolated from sea side sediment in Thai sea.</title>
        <authorList>
            <person name="Ngamcharungchit C."/>
            <person name="Matsumoto A."/>
            <person name="Suriyachadkun C."/>
            <person name="Panbangred W."/>
            <person name="Inahashi Y."/>
            <person name="Intra B."/>
        </authorList>
    </citation>
    <scope>NUCLEOTIDE SEQUENCE [LARGE SCALE GENOMIC DNA]</scope>
    <source>
        <strain evidence="4 5">DSM 43553</strain>
    </source>
</reference>
<feature type="domain" description="YCII-related" evidence="3">
    <location>
        <begin position="1"/>
        <end position="116"/>
    </location>
</feature>
<dbReference type="Proteomes" id="UP001212498">
    <property type="component" value="Unassembled WGS sequence"/>
</dbReference>
<sequence>MKYAMLIFGDDREWSGLSPAEEQDAMKQVYDWYERWQPTGKIADGGAELQPRETAKTVRADGTGQPMISDGPYLELKEVIGAVVMLECDDIDEAARIAATWPLTAGMSALEVRPVMSREQL</sequence>
<dbReference type="Gene3D" id="3.30.70.1060">
    <property type="entry name" value="Dimeric alpha+beta barrel"/>
    <property type="match status" value="1"/>
</dbReference>
<dbReference type="EMBL" id="JAPNUD010000055">
    <property type="protein sequence ID" value="MDA0642985.1"/>
    <property type="molecule type" value="Genomic_DNA"/>
</dbReference>
<keyword evidence="5" id="KW-1185">Reference proteome</keyword>
<dbReference type="SUPFAM" id="SSF54909">
    <property type="entry name" value="Dimeric alpha+beta barrel"/>
    <property type="match status" value="1"/>
</dbReference>
<dbReference type="InterPro" id="IPR011008">
    <property type="entry name" value="Dimeric_a/b-barrel"/>
</dbReference>
<proteinExistence type="inferred from homology"/>
<evidence type="ECO:0000256" key="2">
    <source>
        <dbReference type="SAM" id="MobiDB-lite"/>
    </source>
</evidence>
<evidence type="ECO:0000313" key="4">
    <source>
        <dbReference type="EMBL" id="MDA0642985.1"/>
    </source>
</evidence>
<dbReference type="PANTHER" id="PTHR35174:SF3">
    <property type="entry name" value="BLL7171 PROTEIN"/>
    <property type="match status" value="1"/>
</dbReference>
<protein>
    <submittedName>
        <fullName evidence="4">YciI family protein</fullName>
    </submittedName>
</protein>
<evidence type="ECO:0000259" key="3">
    <source>
        <dbReference type="Pfam" id="PF03795"/>
    </source>
</evidence>
<comment type="caution">
    <text evidence="4">The sequence shown here is derived from an EMBL/GenBank/DDBJ whole genome shotgun (WGS) entry which is preliminary data.</text>
</comment>
<accession>A0ABT4T0T2</accession>
<evidence type="ECO:0000256" key="1">
    <source>
        <dbReference type="ARBA" id="ARBA00007689"/>
    </source>
</evidence>
<dbReference type="RefSeq" id="WP_148035311.1">
    <property type="nucleotide sequence ID" value="NZ_BAABFD010000017.1"/>
</dbReference>
<name>A0ABT4T0T2_9ACTN</name>
<feature type="compositionally biased region" description="Basic and acidic residues" evidence="2">
    <location>
        <begin position="50"/>
        <end position="59"/>
    </location>
</feature>
<organism evidence="4 5">
    <name type="scientific">Nonomuraea ferruginea</name>
    <dbReference type="NCBI Taxonomy" id="46174"/>
    <lineage>
        <taxon>Bacteria</taxon>
        <taxon>Bacillati</taxon>
        <taxon>Actinomycetota</taxon>
        <taxon>Actinomycetes</taxon>
        <taxon>Streptosporangiales</taxon>
        <taxon>Streptosporangiaceae</taxon>
        <taxon>Nonomuraea</taxon>
    </lineage>
</organism>
<dbReference type="PANTHER" id="PTHR35174">
    <property type="entry name" value="BLL7171 PROTEIN-RELATED"/>
    <property type="match status" value="1"/>
</dbReference>